<protein>
    <submittedName>
        <fullName evidence="4">Uncharacterized protein</fullName>
    </submittedName>
</protein>
<dbReference type="InterPro" id="IPR002347">
    <property type="entry name" value="SDR_fam"/>
</dbReference>
<keyword evidence="3" id="KW-0560">Oxidoreductase</keyword>
<keyword evidence="5" id="KW-1185">Reference proteome</keyword>
<keyword evidence="2" id="KW-0521">NADP</keyword>
<dbReference type="PANTHER" id="PTHR43180">
    <property type="entry name" value="3-OXOACYL-(ACYL-CARRIER-PROTEIN) REDUCTASE (AFU_ORTHOLOGUE AFUA_6G11210)"/>
    <property type="match status" value="1"/>
</dbReference>
<evidence type="ECO:0000256" key="2">
    <source>
        <dbReference type="ARBA" id="ARBA00022857"/>
    </source>
</evidence>
<dbReference type="PANTHER" id="PTHR43180:SF31">
    <property type="entry name" value="CHAIN DEHYDROGENASE_REDUCTASE, PUTATIVE (AFU_ORTHOLOGUE AFUA_2G16570)-RELATED"/>
    <property type="match status" value="1"/>
</dbReference>
<evidence type="ECO:0000256" key="1">
    <source>
        <dbReference type="ARBA" id="ARBA00006484"/>
    </source>
</evidence>
<dbReference type="Gene3D" id="3.40.50.720">
    <property type="entry name" value="NAD(P)-binding Rossmann-like Domain"/>
    <property type="match status" value="1"/>
</dbReference>
<dbReference type="Pfam" id="PF00106">
    <property type="entry name" value="adh_short"/>
    <property type="match status" value="1"/>
</dbReference>
<dbReference type="GO" id="GO:0016491">
    <property type="term" value="F:oxidoreductase activity"/>
    <property type="evidence" value="ECO:0007669"/>
    <property type="project" value="UniProtKB-KW"/>
</dbReference>
<dbReference type="InterPro" id="IPR036291">
    <property type="entry name" value="NAD(P)-bd_dom_sf"/>
</dbReference>
<proteinExistence type="inferred from homology"/>
<evidence type="ECO:0000313" key="5">
    <source>
        <dbReference type="Proteomes" id="UP001152087"/>
    </source>
</evidence>
<accession>A0A9W8V1Z3</accession>
<organism evidence="4 5">
    <name type="scientific">Fusarium falciforme</name>
    <dbReference type="NCBI Taxonomy" id="195108"/>
    <lineage>
        <taxon>Eukaryota</taxon>
        <taxon>Fungi</taxon>
        <taxon>Dikarya</taxon>
        <taxon>Ascomycota</taxon>
        <taxon>Pezizomycotina</taxon>
        <taxon>Sordariomycetes</taxon>
        <taxon>Hypocreomycetidae</taxon>
        <taxon>Hypocreales</taxon>
        <taxon>Nectriaceae</taxon>
        <taxon>Fusarium</taxon>
        <taxon>Fusarium solani species complex</taxon>
    </lineage>
</organism>
<evidence type="ECO:0000256" key="3">
    <source>
        <dbReference type="ARBA" id="ARBA00023002"/>
    </source>
</evidence>
<comment type="caution">
    <text evidence="4">The sequence shown here is derived from an EMBL/GenBank/DDBJ whole genome shotgun (WGS) entry which is preliminary data.</text>
</comment>
<name>A0A9W8V1Z3_9HYPO</name>
<dbReference type="OrthoDB" id="5371740at2759"/>
<dbReference type="AlphaFoldDB" id="A0A9W8V1Z3"/>
<reference evidence="4" key="1">
    <citation type="submission" date="2022-09" db="EMBL/GenBank/DDBJ databases">
        <title>Fusarium specimens isolated from Avocado Roots.</title>
        <authorList>
            <person name="Stajich J."/>
            <person name="Roper C."/>
            <person name="Heimlech-Rivalta G."/>
        </authorList>
    </citation>
    <scope>NUCLEOTIDE SEQUENCE</scope>
    <source>
        <strain evidence="4">A02</strain>
    </source>
</reference>
<evidence type="ECO:0000313" key="4">
    <source>
        <dbReference type="EMBL" id="KAJ4191608.1"/>
    </source>
</evidence>
<comment type="similarity">
    <text evidence="1">Belongs to the short-chain dehydrogenases/reductases (SDR) family.</text>
</comment>
<dbReference type="SUPFAM" id="SSF51735">
    <property type="entry name" value="NAD(P)-binding Rossmann-fold domains"/>
    <property type="match status" value="1"/>
</dbReference>
<sequence>MSKVDLETPLDLSSLAGRGVLITGGASGLGAAMVKASYVTIADLQQELGEKYAAELTTEGYNVQFVHTDVTSWASQTKAFERASTFCPT</sequence>
<dbReference type="Proteomes" id="UP001152087">
    <property type="component" value="Unassembled WGS sequence"/>
</dbReference>
<dbReference type="EMBL" id="JAOQAV010000009">
    <property type="protein sequence ID" value="KAJ4191608.1"/>
    <property type="molecule type" value="Genomic_DNA"/>
</dbReference>
<gene>
    <name evidence="4" type="ORF">NW755_004794</name>
</gene>